<evidence type="ECO:0000256" key="2">
    <source>
        <dbReference type="ARBA" id="ARBA00023043"/>
    </source>
</evidence>
<sequence length="248" mass="25639">MPMPARPSPLSLPAVLGLALTAATAPVGAEKMPTTLSQGTAVSTPFPSALQPLAQAVAEGDTDTIARLTPAAPPSAHGQDNVTLLEWAIWNRRADSLAALLQAGLDPAIPGMDGESVAHLAASVDDPRYLQVLIGHGAAVDLTGGKAGRTPIFRAVQSRRSAQFELLLAAGADINRSDAMGNTLLHVAAEVGDAGRVLQLLEAGANPDATNSRGVSFQTLLFAEDPARLNAKGRAERQAVQDWLAANR</sequence>
<dbReference type="PROSITE" id="PS50088">
    <property type="entry name" value="ANK_REPEAT"/>
    <property type="match status" value="3"/>
</dbReference>
<feature type="repeat" description="ANK" evidence="3">
    <location>
        <begin position="147"/>
        <end position="179"/>
    </location>
</feature>
<name>A0A7W3UYF9_9GAMM</name>
<dbReference type="PANTHER" id="PTHR24198:SF165">
    <property type="entry name" value="ANKYRIN REPEAT-CONTAINING PROTEIN-RELATED"/>
    <property type="match status" value="1"/>
</dbReference>
<gene>
    <name evidence="5" type="ORF">H4O09_03770</name>
</gene>
<organism evidence="5 6">
    <name type="scientific">Stenotrophomonas koreensis</name>
    <dbReference type="NCBI Taxonomy" id="266128"/>
    <lineage>
        <taxon>Bacteria</taxon>
        <taxon>Pseudomonadati</taxon>
        <taxon>Pseudomonadota</taxon>
        <taxon>Gammaproteobacteria</taxon>
        <taxon>Lysobacterales</taxon>
        <taxon>Lysobacteraceae</taxon>
        <taxon>Stenotrophomonas</taxon>
    </lineage>
</organism>
<dbReference type="InterPro" id="IPR002110">
    <property type="entry name" value="Ankyrin_rpt"/>
</dbReference>
<dbReference type="SMART" id="SM00248">
    <property type="entry name" value="ANK"/>
    <property type="match status" value="4"/>
</dbReference>
<evidence type="ECO:0000313" key="5">
    <source>
        <dbReference type="EMBL" id="MBB1116188.1"/>
    </source>
</evidence>
<feature type="repeat" description="ANK" evidence="3">
    <location>
        <begin position="180"/>
        <end position="212"/>
    </location>
</feature>
<dbReference type="Pfam" id="PF12796">
    <property type="entry name" value="Ank_2"/>
    <property type="match status" value="1"/>
</dbReference>
<dbReference type="SUPFAM" id="SSF48403">
    <property type="entry name" value="Ankyrin repeat"/>
    <property type="match status" value="1"/>
</dbReference>
<evidence type="ECO:0000313" key="6">
    <source>
        <dbReference type="Proteomes" id="UP000550609"/>
    </source>
</evidence>
<evidence type="ECO:0000256" key="4">
    <source>
        <dbReference type="SAM" id="SignalP"/>
    </source>
</evidence>
<dbReference type="InterPro" id="IPR036770">
    <property type="entry name" value="Ankyrin_rpt-contain_sf"/>
</dbReference>
<keyword evidence="1" id="KW-0677">Repeat</keyword>
<comment type="caution">
    <text evidence="5">The sequence shown here is derived from an EMBL/GenBank/DDBJ whole genome shotgun (WGS) entry which is preliminary data.</text>
</comment>
<dbReference type="EMBL" id="JACIUV010000002">
    <property type="protein sequence ID" value="MBB1116188.1"/>
    <property type="molecule type" value="Genomic_DNA"/>
</dbReference>
<reference evidence="5 6" key="1">
    <citation type="submission" date="2020-08" db="EMBL/GenBank/DDBJ databases">
        <title>Stenotrophomonas sp. W1S232.</title>
        <authorList>
            <person name="Deng Y."/>
        </authorList>
    </citation>
    <scope>NUCLEOTIDE SEQUENCE [LARGE SCALE GENOMIC DNA]</scope>
    <source>
        <strain evidence="5 6">W1S232</strain>
    </source>
</reference>
<feature type="chain" id="PRO_5030975578" evidence="4">
    <location>
        <begin position="26"/>
        <end position="248"/>
    </location>
</feature>
<dbReference type="Proteomes" id="UP000550609">
    <property type="component" value="Unassembled WGS sequence"/>
</dbReference>
<keyword evidence="2 3" id="KW-0040">ANK repeat</keyword>
<dbReference type="Gene3D" id="1.25.40.20">
    <property type="entry name" value="Ankyrin repeat-containing domain"/>
    <property type="match status" value="1"/>
</dbReference>
<feature type="signal peptide" evidence="4">
    <location>
        <begin position="1"/>
        <end position="25"/>
    </location>
</feature>
<evidence type="ECO:0000256" key="1">
    <source>
        <dbReference type="ARBA" id="ARBA00022737"/>
    </source>
</evidence>
<feature type="repeat" description="ANK" evidence="3">
    <location>
        <begin position="113"/>
        <end position="145"/>
    </location>
</feature>
<evidence type="ECO:0000256" key="3">
    <source>
        <dbReference type="PROSITE-ProRule" id="PRU00023"/>
    </source>
</evidence>
<dbReference type="PANTHER" id="PTHR24198">
    <property type="entry name" value="ANKYRIN REPEAT AND PROTEIN KINASE DOMAIN-CONTAINING PROTEIN"/>
    <property type="match status" value="1"/>
</dbReference>
<accession>A0A7W3UYF9</accession>
<dbReference type="PROSITE" id="PS50297">
    <property type="entry name" value="ANK_REP_REGION"/>
    <property type="match status" value="2"/>
</dbReference>
<protein>
    <submittedName>
        <fullName evidence="5">Ankyrin repeat domain-containing protein</fullName>
    </submittedName>
</protein>
<keyword evidence="4" id="KW-0732">Signal</keyword>
<dbReference type="AlphaFoldDB" id="A0A7W3UYF9"/>
<proteinExistence type="predicted"/>